<evidence type="ECO:0000313" key="1">
    <source>
        <dbReference type="EMBL" id="AFZ84254.1"/>
    </source>
</evidence>
<keyword evidence="1" id="KW-0614">Plasmid</keyword>
<gene>
    <name evidence="1" type="ORF">i33-14</name>
</gene>
<proteinExistence type="predicted"/>
<name>L0BAQ0_9EURY</name>
<organism evidence="1">
    <name type="scientific">Thermococcus sp. IRI33</name>
    <dbReference type="NCBI Taxonomy" id="1197733"/>
    <lineage>
        <taxon>Archaea</taxon>
        <taxon>Methanobacteriati</taxon>
        <taxon>Methanobacteriota</taxon>
        <taxon>Thermococci</taxon>
        <taxon>Thermococcales</taxon>
        <taxon>Thermococcaceae</taxon>
        <taxon>Thermococcus</taxon>
    </lineage>
</organism>
<accession>L0BAQ0</accession>
<dbReference type="EMBL" id="JQ661329">
    <property type="protein sequence ID" value="AFZ84254.1"/>
    <property type="molecule type" value="Genomic_DNA"/>
</dbReference>
<dbReference type="AlphaFoldDB" id="L0BAQ0"/>
<protein>
    <submittedName>
        <fullName evidence="1">Uncharacterized protein</fullName>
    </submittedName>
</protein>
<sequence>MGRAPSYGCDAQVYIPYPTPYYRLVKNLRKTLTLNTLTKNIVRRRYIIEINGGISKNEHFNSFKFLRFIPNFQKTPLTATFMFEHKY</sequence>
<reference evidence="1" key="1">
    <citation type="journal article" date="2013" name="PLoS ONE">
        <title>Insights into dynamics of mobile genetic elements in hyperthermophilic environments from five new thermococcus plasmids.</title>
        <authorList>
            <person name="Krupovic M."/>
            <person name="Gonnet M."/>
            <person name="Hania W.B."/>
            <person name="Forterre P."/>
            <person name="Erauso G."/>
        </authorList>
    </citation>
    <scope>NUCLEOTIDE SEQUENCE</scope>
    <source>
        <plasmid evidence="1">pIRI33</plasmid>
    </source>
</reference>
<geneLocation type="plasmid" evidence="1">
    <name>pIRI33</name>
</geneLocation>